<dbReference type="PROSITE" id="PS51704">
    <property type="entry name" value="GP_PDE"/>
    <property type="match status" value="1"/>
</dbReference>
<protein>
    <submittedName>
        <fullName evidence="2">Glycerophosphodiester phosphodiesterase family protein</fullName>
    </submittedName>
</protein>
<dbReference type="GO" id="GO:0006629">
    <property type="term" value="P:lipid metabolic process"/>
    <property type="evidence" value="ECO:0007669"/>
    <property type="project" value="InterPro"/>
</dbReference>
<reference evidence="2" key="1">
    <citation type="submission" date="2020-10" db="EMBL/GenBank/DDBJ databases">
        <authorList>
            <person name="Gilroy R."/>
        </authorList>
    </citation>
    <scope>NUCLEOTIDE SEQUENCE</scope>
    <source>
        <strain evidence="2">CHK123-3438</strain>
    </source>
</reference>
<evidence type="ECO:0000259" key="1">
    <source>
        <dbReference type="PROSITE" id="PS51704"/>
    </source>
</evidence>
<dbReference type="Pfam" id="PF16387">
    <property type="entry name" value="DUF4996"/>
    <property type="match status" value="1"/>
</dbReference>
<dbReference type="AlphaFoldDB" id="A0A9D1GHJ8"/>
<dbReference type="SUPFAM" id="SSF51695">
    <property type="entry name" value="PLC-like phosphodiesterases"/>
    <property type="match status" value="1"/>
</dbReference>
<dbReference type="InterPro" id="IPR032160">
    <property type="entry name" value="DUF4996"/>
</dbReference>
<gene>
    <name evidence="2" type="ORF">IAB60_03810</name>
</gene>
<reference evidence="2" key="2">
    <citation type="journal article" date="2021" name="PeerJ">
        <title>Extensive microbial diversity within the chicken gut microbiome revealed by metagenomics and culture.</title>
        <authorList>
            <person name="Gilroy R."/>
            <person name="Ravi A."/>
            <person name="Getino M."/>
            <person name="Pursley I."/>
            <person name="Horton D.L."/>
            <person name="Alikhan N.F."/>
            <person name="Baker D."/>
            <person name="Gharbi K."/>
            <person name="Hall N."/>
            <person name="Watson M."/>
            <person name="Adriaenssens E.M."/>
            <person name="Foster-Nyarko E."/>
            <person name="Jarju S."/>
            <person name="Secka A."/>
            <person name="Antonio M."/>
            <person name="Oren A."/>
            <person name="Chaudhuri R.R."/>
            <person name="La Ragione R."/>
            <person name="Hildebrand F."/>
            <person name="Pallen M.J."/>
        </authorList>
    </citation>
    <scope>NUCLEOTIDE SEQUENCE</scope>
    <source>
        <strain evidence="2">CHK123-3438</strain>
    </source>
</reference>
<dbReference type="EMBL" id="DVKS01000064">
    <property type="protein sequence ID" value="HIT41223.1"/>
    <property type="molecule type" value="Genomic_DNA"/>
</dbReference>
<name>A0A9D1GHJ8_9FIRM</name>
<dbReference type="PANTHER" id="PTHR46211:SF14">
    <property type="entry name" value="GLYCEROPHOSPHODIESTER PHOSPHODIESTERASE"/>
    <property type="match status" value="1"/>
</dbReference>
<feature type="domain" description="GP-PDE" evidence="1">
    <location>
        <begin position="17"/>
        <end position="278"/>
    </location>
</feature>
<dbReference type="PANTHER" id="PTHR46211">
    <property type="entry name" value="GLYCEROPHOSPHORYL DIESTER PHOSPHODIESTERASE"/>
    <property type="match status" value="1"/>
</dbReference>
<dbReference type="InterPro" id="IPR017946">
    <property type="entry name" value="PLC-like_Pdiesterase_TIM-brl"/>
</dbReference>
<dbReference type="Pfam" id="PF03009">
    <property type="entry name" value="GDPD"/>
    <property type="match status" value="1"/>
</dbReference>
<dbReference type="CDD" id="cd08566">
    <property type="entry name" value="GDPD_AtGDE_like"/>
    <property type="match status" value="1"/>
</dbReference>
<organism evidence="2 3">
    <name type="scientific">Candidatus Caccovicinus merdipullorum</name>
    <dbReference type="NCBI Taxonomy" id="2840724"/>
    <lineage>
        <taxon>Bacteria</taxon>
        <taxon>Bacillati</taxon>
        <taxon>Bacillota</taxon>
        <taxon>Clostridia</taxon>
        <taxon>Eubacteriales</taxon>
        <taxon>Candidatus Caccovicinus</taxon>
    </lineage>
</organism>
<dbReference type="Proteomes" id="UP000886860">
    <property type="component" value="Unassembled WGS sequence"/>
</dbReference>
<dbReference type="GO" id="GO:0008081">
    <property type="term" value="F:phosphoric diester hydrolase activity"/>
    <property type="evidence" value="ECO:0007669"/>
    <property type="project" value="InterPro"/>
</dbReference>
<proteinExistence type="predicted"/>
<evidence type="ECO:0000313" key="3">
    <source>
        <dbReference type="Proteomes" id="UP000886860"/>
    </source>
</evidence>
<comment type="caution">
    <text evidence="2">The sequence shown here is derived from an EMBL/GenBank/DDBJ whole genome shotgun (WGS) entry which is preliminary data.</text>
</comment>
<evidence type="ECO:0000313" key="2">
    <source>
        <dbReference type="EMBL" id="HIT41223.1"/>
    </source>
</evidence>
<sequence>MYTRNRPIAEAAEKKKVLVAAHRGTCGGNIVWNTSLAYKNALLHGADMIEIDVSMTRDGVFFAFHNTEEKVEFGKECDIREMTSREVEEINIRNTIQNTSGQQVERLERVLSNFKGKCLINIDRSWFYWEKVIDFLKKMDMDDQILLKSGAEEEYLKELERSRSGLMYMPIVKSMEQWEMTENYDINVAAAELIFETLDSPLAASDFLENLNRKGVLPWVNAITLNDRDILSGGLDDNRAIAEGFEENWGRLADMGFKIIQTDWPALLRNFINQKYNI</sequence>
<dbReference type="Gene3D" id="3.20.20.190">
    <property type="entry name" value="Phosphatidylinositol (PI) phosphodiesterase"/>
    <property type="match status" value="1"/>
</dbReference>
<dbReference type="InterPro" id="IPR030395">
    <property type="entry name" value="GP_PDE_dom"/>
</dbReference>
<accession>A0A9D1GHJ8</accession>